<proteinExistence type="predicted"/>
<organism evidence="1 2">
    <name type="scientific">Chaetomium tenue</name>
    <dbReference type="NCBI Taxonomy" id="1854479"/>
    <lineage>
        <taxon>Eukaryota</taxon>
        <taxon>Fungi</taxon>
        <taxon>Dikarya</taxon>
        <taxon>Ascomycota</taxon>
        <taxon>Pezizomycotina</taxon>
        <taxon>Sordariomycetes</taxon>
        <taxon>Sordariomycetidae</taxon>
        <taxon>Sordariales</taxon>
        <taxon>Chaetomiaceae</taxon>
        <taxon>Chaetomium</taxon>
    </lineage>
</organism>
<evidence type="ECO:0000313" key="2">
    <source>
        <dbReference type="Proteomes" id="UP000724584"/>
    </source>
</evidence>
<keyword evidence="2" id="KW-1185">Reference proteome</keyword>
<sequence length="195" mass="21614">MLHVFTRPRDCDSSLPTYVLHEQTADCGGQRDSKIAVGVDPRSGAGSKIPEGTNLHFYKLGAFLEGIYFRTYKRYVRSSSTLINPAPITMTAHRAEQISSPFAMHASEVRPGFSVTPSTSPFQSRQCSTLVPVLVSHGMAANFDTTLLMRYLADRFFLFVRSLLLGIGDSFLFPFLASKPDDFPCFPQTTLAHAR</sequence>
<accession>A0ACB7P8X9</accession>
<dbReference type="Proteomes" id="UP000724584">
    <property type="component" value="Unassembled WGS sequence"/>
</dbReference>
<comment type="caution">
    <text evidence="1">The sequence shown here is derived from an EMBL/GenBank/DDBJ whole genome shotgun (WGS) entry which is preliminary data.</text>
</comment>
<evidence type="ECO:0000313" key="1">
    <source>
        <dbReference type="EMBL" id="KAH6628413.1"/>
    </source>
</evidence>
<name>A0ACB7P8X9_9PEZI</name>
<reference evidence="1 2" key="1">
    <citation type="journal article" date="2021" name="Nat. Commun.">
        <title>Genetic determinants of endophytism in the Arabidopsis root mycobiome.</title>
        <authorList>
            <person name="Mesny F."/>
            <person name="Miyauchi S."/>
            <person name="Thiergart T."/>
            <person name="Pickel B."/>
            <person name="Atanasova L."/>
            <person name="Karlsson M."/>
            <person name="Huettel B."/>
            <person name="Barry K.W."/>
            <person name="Haridas S."/>
            <person name="Chen C."/>
            <person name="Bauer D."/>
            <person name="Andreopoulos W."/>
            <person name="Pangilinan J."/>
            <person name="LaButti K."/>
            <person name="Riley R."/>
            <person name="Lipzen A."/>
            <person name="Clum A."/>
            <person name="Drula E."/>
            <person name="Henrissat B."/>
            <person name="Kohler A."/>
            <person name="Grigoriev I.V."/>
            <person name="Martin F.M."/>
            <person name="Hacquard S."/>
        </authorList>
    </citation>
    <scope>NUCLEOTIDE SEQUENCE [LARGE SCALE GENOMIC DNA]</scope>
    <source>
        <strain evidence="1 2">MPI-SDFR-AT-0079</strain>
    </source>
</reference>
<protein>
    <submittedName>
        <fullName evidence="1">Uncharacterized protein</fullName>
    </submittedName>
</protein>
<gene>
    <name evidence="1" type="ORF">F5144DRAFT_308078</name>
</gene>
<dbReference type="EMBL" id="JAGIZQ010000005">
    <property type="protein sequence ID" value="KAH6628413.1"/>
    <property type="molecule type" value="Genomic_DNA"/>
</dbReference>